<dbReference type="GO" id="GO:0055085">
    <property type="term" value="P:transmembrane transport"/>
    <property type="evidence" value="ECO:0007669"/>
    <property type="project" value="InterPro"/>
</dbReference>
<dbReference type="Gene3D" id="3.40.190.10">
    <property type="entry name" value="Periplasmic binding protein-like II"/>
    <property type="match status" value="2"/>
</dbReference>
<keyword evidence="2" id="KW-0732">Signal</keyword>
<evidence type="ECO:0000256" key="1">
    <source>
        <dbReference type="ARBA" id="ARBA00007162"/>
    </source>
</evidence>
<dbReference type="PANTHER" id="PTHR35841:SF1">
    <property type="entry name" value="PHOSPHONATES-BINDING PERIPLASMIC PROTEIN"/>
    <property type="match status" value="1"/>
</dbReference>
<gene>
    <name evidence="3" type="ORF">SAMN05192553_101324</name>
</gene>
<dbReference type="GO" id="GO:0043190">
    <property type="term" value="C:ATP-binding cassette (ABC) transporter complex"/>
    <property type="evidence" value="ECO:0007669"/>
    <property type="project" value="InterPro"/>
</dbReference>
<protein>
    <submittedName>
        <fullName evidence="3">Phosphonate transport system substrate-binding protein</fullName>
    </submittedName>
</protein>
<evidence type="ECO:0000256" key="2">
    <source>
        <dbReference type="ARBA" id="ARBA00022729"/>
    </source>
</evidence>
<dbReference type="InterPro" id="IPR005770">
    <property type="entry name" value="PhnD"/>
</dbReference>
<dbReference type="EMBL" id="FNZH01000001">
    <property type="protein sequence ID" value="SEI79660.1"/>
    <property type="molecule type" value="Genomic_DNA"/>
</dbReference>
<dbReference type="Pfam" id="PF12974">
    <property type="entry name" value="Phosphonate-bd"/>
    <property type="match status" value="1"/>
</dbReference>
<accession>A0A1H6TTU1</accession>
<comment type="similarity">
    <text evidence="1">Belongs to the phosphate/phosphite/phosphonate binding protein family.</text>
</comment>
<evidence type="ECO:0000313" key="4">
    <source>
        <dbReference type="Proteomes" id="UP000199403"/>
    </source>
</evidence>
<dbReference type="SUPFAM" id="SSF53850">
    <property type="entry name" value="Periplasmic binding protein-like II"/>
    <property type="match status" value="1"/>
</dbReference>
<evidence type="ECO:0000313" key="3">
    <source>
        <dbReference type="EMBL" id="SEI79660.1"/>
    </source>
</evidence>
<dbReference type="STRING" id="1416801.SAMN05192553_101324"/>
<dbReference type="Proteomes" id="UP000199403">
    <property type="component" value="Unassembled WGS sequence"/>
</dbReference>
<dbReference type="NCBIfam" id="TIGR01098">
    <property type="entry name" value="3A0109s03R"/>
    <property type="match status" value="1"/>
</dbReference>
<dbReference type="PROSITE" id="PS51257">
    <property type="entry name" value="PROKAR_LIPOPROTEIN"/>
    <property type="match status" value="1"/>
</dbReference>
<dbReference type="AlphaFoldDB" id="A0A1H6TTU1"/>
<sequence>MKGVYIFCVCLVMVSCTDVENSGSQVPQVFRYGYRPPDVDVGEKMAELDGFRQYLEKKLEMPVELYEILGYAPAIEALRANKIEMTTLGSFAFVIAEEKAGIEPIAYRGHKDTGKGSYFSLFITTRKDLKTIEDVKEKAHTLKLAFGNPASTSGHLIPRKYLKENGINPETDFEEVLYCPDHTASLMATLSGNVDVAAVMNITINKFLQSGKITENDFVTLFQSDPIQTDAYVVRPNLPLELKQKAIKAMVDMCQEAPEIWYGISPVSDRDVILFPARQELWNEIREMALLTKKEMFGK</sequence>
<proteinExistence type="inferred from homology"/>
<dbReference type="PANTHER" id="PTHR35841">
    <property type="entry name" value="PHOSPHONATES-BINDING PERIPLASMIC PROTEIN"/>
    <property type="match status" value="1"/>
</dbReference>
<organism evidence="3 4">
    <name type="scientific">Cyclobacterium xiamenense</name>
    <dbReference type="NCBI Taxonomy" id="1297121"/>
    <lineage>
        <taxon>Bacteria</taxon>
        <taxon>Pseudomonadati</taxon>
        <taxon>Bacteroidota</taxon>
        <taxon>Cytophagia</taxon>
        <taxon>Cytophagales</taxon>
        <taxon>Cyclobacteriaceae</taxon>
        <taxon>Cyclobacterium</taxon>
    </lineage>
</organism>
<keyword evidence="4" id="KW-1185">Reference proteome</keyword>
<reference evidence="4" key="1">
    <citation type="submission" date="2016-10" db="EMBL/GenBank/DDBJ databases">
        <authorList>
            <person name="Varghese N."/>
            <person name="Submissions S."/>
        </authorList>
    </citation>
    <scope>NUCLEOTIDE SEQUENCE [LARGE SCALE GENOMIC DNA]</scope>
    <source>
        <strain evidence="4">IBRC-M 10761</strain>
    </source>
</reference>
<name>A0A1H6TTU1_9BACT</name>